<dbReference type="InterPro" id="IPR024078">
    <property type="entry name" value="LmbE-like_dom_sf"/>
</dbReference>
<dbReference type="Pfam" id="PF02585">
    <property type="entry name" value="PIG-L"/>
    <property type="match status" value="1"/>
</dbReference>
<dbReference type="Proteomes" id="UP001602245">
    <property type="component" value="Unassembled WGS sequence"/>
</dbReference>
<dbReference type="Gene3D" id="3.40.50.10320">
    <property type="entry name" value="LmbE-like"/>
    <property type="match status" value="1"/>
</dbReference>
<reference evidence="2 3" key="1">
    <citation type="submission" date="2024-10" db="EMBL/GenBank/DDBJ databases">
        <title>The Natural Products Discovery Center: Release of the First 8490 Sequenced Strains for Exploring Actinobacteria Biosynthetic Diversity.</title>
        <authorList>
            <person name="Kalkreuter E."/>
            <person name="Kautsar S.A."/>
            <person name="Yang D."/>
            <person name="Bader C.D."/>
            <person name="Teijaro C.N."/>
            <person name="Fluegel L."/>
            <person name="Davis C.M."/>
            <person name="Simpson J.R."/>
            <person name="Lauterbach L."/>
            <person name="Steele A.D."/>
            <person name="Gui C."/>
            <person name="Meng S."/>
            <person name="Li G."/>
            <person name="Viehrig K."/>
            <person name="Ye F."/>
            <person name="Su P."/>
            <person name="Kiefer A.F."/>
            <person name="Nichols A."/>
            <person name="Cepeda A.J."/>
            <person name="Yan W."/>
            <person name="Fan B."/>
            <person name="Jiang Y."/>
            <person name="Adhikari A."/>
            <person name="Zheng C.-J."/>
            <person name="Schuster L."/>
            <person name="Cowan T.M."/>
            <person name="Smanski M.J."/>
            <person name="Chevrette M.G."/>
            <person name="De Carvalho L.P.S."/>
            <person name="Shen B."/>
        </authorList>
    </citation>
    <scope>NUCLEOTIDE SEQUENCE [LARGE SCALE GENOMIC DNA]</scope>
    <source>
        <strain evidence="2 3">NPDC000087</strain>
    </source>
</reference>
<dbReference type="PANTHER" id="PTHR12993">
    <property type="entry name" value="N-ACETYLGLUCOSAMINYL-PHOSPHATIDYLINOSITOL DE-N-ACETYLASE-RELATED"/>
    <property type="match status" value="1"/>
</dbReference>
<evidence type="ECO:0000256" key="1">
    <source>
        <dbReference type="ARBA" id="ARBA00022833"/>
    </source>
</evidence>
<dbReference type="RefSeq" id="WP_020515492.1">
    <property type="nucleotide sequence ID" value="NZ_JBIAZU010000003.1"/>
</dbReference>
<dbReference type="GO" id="GO:0016787">
    <property type="term" value="F:hydrolase activity"/>
    <property type="evidence" value="ECO:0007669"/>
    <property type="project" value="UniProtKB-KW"/>
</dbReference>
<accession>A0ABW6WGI1</accession>
<name>A0ABW6WGI1_9ACTN</name>
<evidence type="ECO:0000313" key="3">
    <source>
        <dbReference type="Proteomes" id="UP001602245"/>
    </source>
</evidence>
<dbReference type="EC" id="3.5.1.-" evidence="2"/>
<evidence type="ECO:0000313" key="2">
    <source>
        <dbReference type="EMBL" id="MFF5291495.1"/>
    </source>
</evidence>
<dbReference type="InterPro" id="IPR003737">
    <property type="entry name" value="GlcNAc_PI_deacetylase-related"/>
</dbReference>
<proteinExistence type="predicted"/>
<keyword evidence="1" id="KW-0862">Zinc</keyword>
<gene>
    <name evidence="2" type="ORF">ACFY35_18795</name>
</gene>
<keyword evidence="3" id="KW-1185">Reference proteome</keyword>
<dbReference type="PANTHER" id="PTHR12993:SF29">
    <property type="entry name" value="BLR3841 PROTEIN"/>
    <property type="match status" value="1"/>
</dbReference>
<sequence>MRQSIRRRSRQVLELSGRQWRRAVTARADGAAGTLSHRSLMVIAPHADDETLGCGALIARARARGDPVTVVVATDGRRSTESAVLTPDQLAELRTAELATACGRLGVPDQDIRQLGFADSGLTTDAARLAAATASVLAERRPEVVLVPTVQDDHPDHRAVHHATLRALDAVGHRCLLLAYPIWAWHSGPWFLDAPAAQRPALCAWAVRQAVLGRWWRVPCGPYLQDKEAAIRAYASQTTNLTEEPTWSYLRADFLAAFQGPDELFLPVRLPGATA</sequence>
<protein>
    <submittedName>
        <fullName evidence="2">PIG-L deacetylase family protein</fullName>
        <ecNumber evidence="2">3.5.1.-</ecNumber>
    </submittedName>
</protein>
<organism evidence="2 3">
    <name type="scientific">Paractinoplanes globisporus</name>
    <dbReference type="NCBI Taxonomy" id="113565"/>
    <lineage>
        <taxon>Bacteria</taxon>
        <taxon>Bacillati</taxon>
        <taxon>Actinomycetota</taxon>
        <taxon>Actinomycetes</taxon>
        <taxon>Micromonosporales</taxon>
        <taxon>Micromonosporaceae</taxon>
        <taxon>Paractinoplanes</taxon>
    </lineage>
</organism>
<comment type="caution">
    <text evidence="2">The sequence shown here is derived from an EMBL/GenBank/DDBJ whole genome shotgun (WGS) entry which is preliminary data.</text>
</comment>
<dbReference type="EMBL" id="JBIAZU010000003">
    <property type="protein sequence ID" value="MFF5291495.1"/>
    <property type="molecule type" value="Genomic_DNA"/>
</dbReference>
<keyword evidence="2" id="KW-0378">Hydrolase</keyword>
<dbReference type="SUPFAM" id="SSF102588">
    <property type="entry name" value="LmbE-like"/>
    <property type="match status" value="1"/>
</dbReference>